<evidence type="ECO:0000313" key="3">
    <source>
        <dbReference type="Proteomes" id="UP001152320"/>
    </source>
</evidence>
<dbReference type="EMBL" id="JAIZAY010000002">
    <property type="protein sequence ID" value="KAJ8047439.1"/>
    <property type="molecule type" value="Genomic_DNA"/>
</dbReference>
<dbReference type="Proteomes" id="UP001152320">
    <property type="component" value="Chromosome 2"/>
</dbReference>
<comment type="caution">
    <text evidence="2">The sequence shown here is derived from an EMBL/GenBank/DDBJ whole genome shotgun (WGS) entry which is preliminary data.</text>
</comment>
<reference evidence="2" key="1">
    <citation type="submission" date="2021-10" db="EMBL/GenBank/DDBJ databases">
        <title>Tropical sea cucumber genome reveals ecological adaptation and Cuvierian tubules defense mechanism.</title>
        <authorList>
            <person name="Chen T."/>
        </authorList>
    </citation>
    <scope>NUCLEOTIDE SEQUENCE</scope>
    <source>
        <strain evidence="2">Nanhai2018</strain>
        <tissue evidence="2">Muscle</tissue>
    </source>
</reference>
<proteinExistence type="predicted"/>
<protein>
    <submittedName>
        <fullName evidence="2">Uncharacterized protein</fullName>
    </submittedName>
</protein>
<accession>A0A9Q1CMU7</accession>
<name>A0A9Q1CMU7_HOLLE</name>
<feature type="region of interest" description="Disordered" evidence="1">
    <location>
        <begin position="1"/>
        <end position="21"/>
    </location>
</feature>
<evidence type="ECO:0000256" key="1">
    <source>
        <dbReference type="SAM" id="MobiDB-lite"/>
    </source>
</evidence>
<evidence type="ECO:0000313" key="2">
    <source>
        <dbReference type="EMBL" id="KAJ8047439.1"/>
    </source>
</evidence>
<dbReference type="AlphaFoldDB" id="A0A9Q1CMU7"/>
<sequence length="87" mass="9948">MDHHERVGGSRGKAVGASFMSPEGKPYPQQWRLWHGKQTVVYNVPYVVYAYAITPLEILTHRHIVTSSHRHFLTSQHRHIVTSTCGI</sequence>
<gene>
    <name evidence="2" type="ORF">HOLleu_06434</name>
</gene>
<keyword evidence="3" id="KW-1185">Reference proteome</keyword>
<organism evidence="2 3">
    <name type="scientific">Holothuria leucospilota</name>
    <name type="common">Black long sea cucumber</name>
    <name type="synonym">Mertensiothuria leucospilota</name>
    <dbReference type="NCBI Taxonomy" id="206669"/>
    <lineage>
        <taxon>Eukaryota</taxon>
        <taxon>Metazoa</taxon>
        <taxon>Echinodermata</taxon>
        <taxon>Eleutherozoa</taxon>
        <taxon>Echinozoa</taxon>
        <taxon>Holothuroidea</taxon>
        <taxon>Aspidochirotacea</taxon>
        <taxon>Aspidochirotida</taxon>
        <taxon>Holothuriidae</taxon>
        <taxon>Holothuria</taxon>
    </lineage>
</organism>